<organism evidence="2">
    <name type="scientific">Macoma balthica</name>
    <name type="common">Baltic tellin</name>
    <name type="synonym">Limecola balthica</name>
    <dbReference type="NCBI Taxonomy" id="1903275"/>
    <lineage>
        <taxon>Eukaryota</taxon>
        <taxon>Metazoa</taxon>
        <taxon>Spiralia</taxon>
        <taxon>Lophotrochozoa</taxon>
        <taxon>Mollusca</taxon>
        <taxon>Bivalvia</taxon>
        <taxon>Autobranchia</taxon>
        <taxon>Heteroconchia</taxon>
        <taxon>Euheterodonta</taxon>
        <taxon>Imparidentia</taxon>
        <taxon>Neoheterodontei</taxon>
        <taxon>Cardiida</taxon>
        <taxon>Tellinoidea</taxon>
        <taxon>Tellinidae</taxon>
        <taxon>Macoma</taxon>
    </lineage>
</organism>
<dbReference type="AlphaFoldDB" id="A0A6B7FS34"/>
<sequence>MPQLAPMWWVLVFMCSWGVFISVTVVLWWGLRGCPYQFKYSAG</sequence>
<geneLocation type="mitochondrion" evidence="2"/>
<proteinExistence type="predicted"/>
<keyword evidence="1" id="KW-0812">Transmembrane</keyword>
<accession>A0A6B7FS34</accession>
<keyword evidence="1" id="KW-1133">Transmembrane helix</keyword>
<protein>
    <submittedName>
        <fullName evidence="2">ATP synthase F0 subunit 8</fullName>
    </submittedName>
</protein>
<reference evidence="2" key="1">
    <citation type="submission" date="2018-05" db="EMBL/GenBank/DDBJ databases">
        <title>Complete mitogenomes of Limecola baltica reveal old and feature-rich doubly uniparental inheritance of mitochondria in Tellinidae.</title>
        <authorList>
            <person name="Smietanka B."/>
            <person name="Lubosny M."/>
            <person name="Lasota R."/>
            <person name="Burzynski A."/>
        </authorList>
    </citation>
    <scope>NUCLEOTIDE SEQUENCE</scope>
    <source>
        <strain evidence="2">M-61-1</strain>
    </source>
</reference>
<evidence type="ECO:0000313" key="2">
    <source>
        <dbReference type="EMBL" id="QBM07784.1"/>
    </source>
</evidence>
<keyword evidence="1" id="KW-0472">Membrane</keyword>
<evidence type="ECO:0000256" key="1">
    <source>
        <dbReference type="SAM" id="Phobius"/>
    </source>
</evidence>
<name>A0A6B7FS34_MACBL</name>
<feature type="transmembrane region" description="Helical" evidence="1">
    <location>
        <begin position="6"/>
        <end position="31"/>
    </location>
</feature>
<keyword evidence="2" id="KW-0496">Mitochondrion</keyword>
<dbReference type="EMBL" id="MH285593">
    <property type="protein sequence ID" value="QBM07784.1"/>
    <property type="molecule type" value="Genomic_DNA"/>
</dbReference>